<accession>T0F528</accession>
<dbReference type="EMBL" id="AHMO02000008">
    <property type="protein sequence ID" value="EQA46215.1"/>
    <property type="molecule type" value="Genomic_DNA"/>
</dbReference>
<sequence>MRNIVKKIFTIFLFPFLFLLSGCSSSGFDRGPISNVQNHEVVIDDSEIKKYLSLKPQLKFPFRLGVYILDSQSDHYRIDSNNKSTILEAEKTLKLEGILSQMFLITESIYDLDGSNNGSFRNYYKERTKTLDNIKKIRILAARYGADAVLVVKPKNAFKKEANFLSMFYLTIVGIWLVPGSYRDSVFSFQGTLWDVRNEYLYLTAESESEKSVTRPLGWVDDDALVKESKEAALKEFYEELMRRFRSLK</sequence>
<proteinExistence type="predicted"/>
<organism evidence="1 2">
    <name type="scientific">Leptospira broomii serovar Hurstbridge str. 5399</name>
    <dbReference type="NCBI Taxonomy" id="1049789"/>
    <lineage>
        <taxon>Bacteria</taxon>
        <taxon>Pseudomonadati</taxon>
        <taxon>Spirochaetota</taxon>
        <taxon>Spirochaetia</taxon>
        <taxon>Leptospirales</taxon>
        <taxon>Leptospiraceae</taxon>
        <taxon>Leptospira</taxon>
    </lineage>
</organism>
<protein>
    <submittedName>
        <fullName evidence="1">Lipoprotein</fullName>
    </submittedName>
</protein>
<dbReference type="OrthoDB" id="9777656at2"/>
<name>T0F528_9LEPT</name>
<evidence type="ECO:0000313" key="2">
    <source>
        <dbReference type="Proteomes" id="UP000015454"/>
    </source>
</evidence>
<dbReference type="Proteomes" id="UP000015454">
    <property type="component" value="Unassembled WGS sequence"/>
</dbReference>
<keyword evidence="2" id="KW-1185">Reference proteome</keyword>
<reference evidence="1" key="1">
    <citation type="submission" date="2013-05" db="EMBL/GenBank/DDBJ databases">
        <authorList>
            <person name="Harkins D.M."/>
            <person name="Durkin A.S."/>
            <person name="Brinkac L.M."/>
            <person name="Haft D.H."/>
            <person name="Selengut J.D."/>
            <person name="Sanka R."/>
            <person name="DePew J."/>
            <person name="Purushe J."/>
            <person name="Hartskeerl R.A."/>
            <person name="Ahmed A."/>
            <person name="van der Linden H."/>
            <person name="Goris M.G.A."/>
            <person name="Vinetz J.M."/>
            <person name="Sutton G.G."/>
            <person name="Nierman W.C."/>
            <person name="Fouts D.E."/>
        </authorList>
    </citation>
    <scope>NUCLEOTIDE SEQUENCE [LARGE SCALE GENOMIC DNA]</scope>
    <source>
        <strain evidence="1">5399</strain>
    </source>
</reference>
<dbReference type="AlphaFoldDB" id="T0F528"/>
<dbReference type="STRING" id="1049789.LEP1GSC050_3800"/>
<gene>
    <name evidence="1" type="ORF">LEP1GSC050_3800</name>
</gene>
<comment type="caution">
    <text evidence="1">The sequence shown here is derived from an EMBL/GenBank/DDBJ whole genome shotgun (WGS) entry which is preliminary data.</text>
</comment>
<keyword evidence="1" id="KW-0449">Lipoprotein</keyword>
<evidence type="ECO:0000313" key="1">
    <source>
        <dbReference type="EMBL" id="EQA46215.1"/>
    </source>
</evidence>
<dbReference type="PROSITE" id="PS51257">
    <property type="entry name" value="PROKAR_LIPOPROTEIN"/>
    <property type="match status" value="1"/>
</dbReference>